<organism evidence="2 3">
    <name type="scientific">Candidatus Nitrospira nitrosa</name>
    <dbReference type="NCBI Taxonomy" id="1742972"/>
    <lineage>
        <taxon>Bacteria</taxon>
        <taxon>Pseudomonadati</taxon>
        <taxon>Nitrospirota</taxon>
        <taxon>Nitrospiria</taxon>
        <taxon>Nitrospirales</taxon>
        <taxon>Nitrospiraceae</taxon>
        <taxon>Nitrospira</taxon>
    </lineage>
</organism>
<keyword evidence="3" id="KW-1185">Reference proteome</keyword>
<proteinExistence type="predicted"/>
<dbReference type="RefSeq" id="WP_090743743.1">
    <property type="nucleotide sequence ID" value="NZ_CZQA01000001.1"/>
</dbReference>
<feature type="transmembrane region" description="Helical" evidence="1">
    <location>
        <begin position="85"/>
        <end position="104"/>
    </location>
</feature>
<gene>
    <name evidence="2" type="ORF">COMA1_10701</name>
</gene>
<feature type="transmembrane region" description="Helical" evidence="1">
    <location>
        <begin position="232"/>
        <end position="254"/>
    </location>
</feature>
<evidence type="ECO:0000256" key="1">
    <source>
        <dbReference type="SAM" id="Phobius"/>
    </source>
</evidence>
<protein>
    <submittedName>
        <fullName evidence="2">Uncharacterized protein</fullName>
    </submittedName>
</protein>
<sequence length="268" mass="30267">MEKLRHKYLTISGAMIVAAYLLLLGHASLLLCSDETVVWLGMEDGPIENIGALSFLLASTLFFMTAYRSSKLRGQSRANHFDNSLALFLLGAFCFICFGEEISWGQRLFDYSVPNWLKDINRQEEWNLHNLAWFHGQTVEGAEKSFWARLLVMDRLLAVFQLALCTLVPIFTRFSRVLRTWAARIGLPIVPWWIAGLVPIHIFTTQALYAIVGENIIVGDALDETKESMRAVIFLLVANVVYRLTSTTSFVPGVQGPFDRSKEFKAAL</sequence>
<reference evidence="2 3" key="1">
    <citation type="submission" date="2015-10" db="EMBL/GenBank/DDBJ databases">
        <authorList>
            <person name="Gilbert D.G."/>
        </authorList>
    </citation>
    <scope>NUCLEOTIDE SEQUENCE [LARGE SCALE GENOMIC DNA]</scope>
    <source>
        <strain evidence="2">COMA1</strain>
    </source>
</reference>
<accession>A0A0S4L770</accession>
<feature type="transmembrane region" description="Helical" evidence="1">
    <location>
        <begin position="7"/>
        <end position="27"/>
    </location>
</feature>
<evidence type="ECO:0000313" key="2">
    <source>
        <dbReference type="EMBL" id="CUS32586.1"/>
    </source>
</evidence>
<feature type="transmembrane region" description="Helical" evidence="1">
    <location>
        <begin position="190"/>
        <end position="212"/>
    </location>
</feature>
<dbReference type="OrthoDB" id="7067875at2"/>
<dbReference type="Proteomes" id="UP000199032">
    <property type="component" value="Unassembled WGS sequence"/>
</dbReference>
<evidence type="ECO:0000313" key="3">
    <source>
        <dbReference type="Proteomes" id="UP000199032"/>
    </source>
</evidence>
<feature type="transmembrane region" description="Helical" evidence="1">
    <location>
        <begin position="47"/>
        <end position="64"/>
    </location>
</feature>
<dbReference type="AlphaFoldDB" id="A0A0S4L770"/>
<dbReference type="STRING" id="1742972.COMA1_10701"/>
<keyword evidence="1" id="KW-0812">Transmembrane</keyword>
<keyword evidence="1" id="KW-0472">Membrane</keyword>
<feature type="transmembrane region" description="Helical" evidence="1">
    <location>
        <begin position="156"/>
        <end position="178"/>
    </location>
</feature>
<dbReference type="EMBL" id="CZQA01000001">
    <property type="protein sequence ID" value="CUS32586.1"/>
    <property type="molecule type" value="Genomic_DNA"/>
</dbReference>
<name>A0A0S4L770_9BACT</name>
<keyword evidence="1" id="KW-1133">Transmembrane helix</keyword>